<comment type="caution">
    <text evidence="1">The sequence shown here is derived from an EMBL/GenBank/DDBJ whole genome shotgun (WGS) entry which is preliminary data.</text>
</comment>
<accession>A0A833HLK2</accession>
<evidence type="ECO:0000313" key="1">
    <source>
        <dbReference type="EMBL" id="KAB3525922.1"/>
    </source>
</evidence>
<dbReference type="AlphaFoldDB" id="A0A833HLK2"/>
<reference evidence="1 2" key="1">
    <citation type="submission" date="2019-10" db="EMBL/GenBank/DDBJ databases">
        <title>Alkaliphilus serpentinus sp. nov. and Alkaliphilus pronyensis sp. nov., two novel anaerobic alkaliphilic species isolated from the serpentinized-hosted hydrothermal field of the Prony Bay (New Caledonia).</title>
        <authorList>
            <person name="Postec A."/>
        </authorList>
    </citation>
    <scope>NUCLEOTIDE SEQUENCE [LARGE SCALE GENOMIC DNA]</scope>
    <source>
        <strain evidence="1 2">LacT</strain>
    </source>
</reference>
<dbReference type="RefSeq" id="WP_151867056.1">
    <property type="nucleotide sequence ID" value="NZ_WBZB01000055.1"/>
</dbReference>
<dbReference type="EMBL" id="WBZB01000055">
    <property type="protein sequence ID" value="KAB3525922.1"/>
    <property type="molecule type" value="Genomic_DNA"/>
</dbReference>
<evidence type="ECO:0000313" key="2">
    <source>
        <dbReference type="Proteomes" id="UP000465601"/>
    </source>
</evidence>
<keyword evidence="2" id="KW-1185">Reference proteome</keyword>
<organism evidence="1 2">
    <name type="scientific">Alkaliphilus serpentinus</name>
    <dbReference type="NCBI Taxonomy" id="1482731"/>
    <lineage>
        <taxon>Bacteria</taxon>
        <taxon>Bacillati</taxon>
        <taxon>Bacillota</taxon>
        <taxon>Clostridia</taxon>
        <taxon>Peptostreptococcales</taxon>
        <taxon>Natronincolaceae</taxon>
        <taxon>Alkaliphilus</taxon>
    </lineage>
</organism>
<sequence>MTLLVLIVALSIFFSACGSKEKSRGNNSNENAPSIEYYSSIDEDGLITISDDVFKAVNQREYIKFQDGEHATYSFIYWHDYHIIS</sequence>
<gene>
    <name evidence="1" type="ORF">F8153_14410</name>
</gene>
<protein>
    <submittedName>
        <fullName evidence="1">Uncharacterized protein</fullName>
    </submittedName>
</protein>
<dbReference type="Proteomes" id="UP000465601">
    <property type="component" value="Unassembled WGS sequence"/>
</dbReference>
<name>A0A833HLK2_9FIRM</name>
<proteinExistence type="predicted"/>